<dbReference type="Proteomes" id="UP000318380">
    <property type="component" value="Unassembled WGS sequence"/>
</dbReference>
<gene>
    <name evidence="1" type="ORF">FB561_1275</name>
</gene>
<name>A0A561BN27_9ACTN</name>
<protein>
    <submittedName>
        <fullName evidence="1">Uncharacterized protein</fullName>
    </submittedName>
</protein>
<sequence>MPRHHEPAVETYYREGAWHTGRADCPGPFASGPDREDLITVGYEVARWNAMPHVIRAADGTIAEINTYVTA</sequence>
<dbReference type="EMBL" id="VIVK01000001">
    <property type="protein sequence ID" value="TWD80202.1"/>
    <property type="molecule type" value="Genomic_DNA"/>
</dbReference>
<organism evidence="1 2">
    <name type="scientific">Kribbella amoyensis</name>
    <dbReference type="NCBI Taxonomy" id="996641"/>
    <lineage>
        <taxon>Bacteria</taxon>
        <taxon>Bacillati</taxon>
        <taxon>Actinomycetota</taxon>
        <taxon>Actinomycetes</taxon>
        <taxon>Propionibacteriales</taxon>
        <taxon>Kribbellaceae</taxon>
        <taxon>Kribbella</taxon>
    </lineage>
</organism>
<evidence type="ECO:0000313" key="1">
    <source>
        <dbReference type="EMBL" id="TWD80202.1"/>
    </source>
</evidence>
<dbReference type="AlphaFoldDB" id="A0A561BN27"/>
<accession>A0A561BN27</accession>
<reference evidence="1 2" key="1">
    <citation type="submission" date="2019-06" db="EMBL/GenBank/DDBJ databases">
        <title>Sequencing the genomes of 1000 actinobacteria strains.</title>
        <authorList>
            <person name="Klenk H.-P."/>
        </authorList>
    </citation>
    <scope>NUCLEOTIDE SEQUENCE [LARGE SCALE GENOMIC DNA]</scope>
    <source>
        <strain evidence="1 2">DSM 24683</strain>
    </source>
</reference>
<comment type="caution">
    <text evidence="1">The sequence shown here is derived from an EMBL/GenBank/DDBJ whole genome shotgun (WGS) entry which is preliminary data.</text>
</comment>
<evidence type="ECO:0000313" key="2">
    <source>
        <dbReference type="Proteomes" id="UP000318380"/>
    </source>
</evidence>
<dbReference type="RefSeq" id="WP_145804010.1">
    <property type="nucleotide sequence ID" value="NZ_VIVK01000001.1"/>
</dbReference>
<proteinExistence type="predicted"/>
<keyword evidence="2" id="KW-1185">Reference proteome</keyword>
<dbReference type="OrthoDB" id="5194813at2"/>